<name>A0ABM3ZWX3_ZIZJJ</name>
<protein>
    <submittedName>
        <fullName evidence="2">Anaphase-promoting complex subunit 7-like</fullName>
    </submittedName>
</protein>
<evidence type="ECO:0000313" key="2">
    <source>
        <dbReference type="RefSeq" id="XP_060668969.1"/>
    </source>
</evidence>
<evidence type="ECO:0000313" key="1">
    <source>
        <dbReference type="Proteomes" id="UP001652623"/>
    </source>
</evidence>
<gene>
    <name evidence="2" type="primary">LOC107408675</name>
</gene>
<dbReference type="Proteomes" id="UP001652623">
    <property type="component" value="Chromosome 11"/>
</dbReference>
<reference evidence="2" key="1">
    <citation type="submission" date="2025-08" db="UniProtKB">
        <authorList>
            <consortium name="RefSeq"/>
        </authorList>
    </citation>
    <scope>IDENTIFICATION</scope>
    <source>
        <tissue evidence="2">Seedling</tissue>
    </source>
</reference>
<dbReference type="GeneID" id="107408675"/>
<proteinExistence type="predicted"/>
<sequence length="112" mass="12748">MINLERKGMLRHCPNVIEAIIALAELGVNAKDIISLFLQTPNRSERAPYGYFDSSGWLQCYVEAQWCIALNDYEGGLQRFPNNIHFLLKIAKVLCLFVIRASGLMRGTYQLI</sequence>
<accession>A0ABM3ZWX3</accession>
<keyword evidence="1" id="KW-1185">Reference proteome</keyword>
<dbReference type="RefSeq" id="XP_060668969.1">
    <property type="nucleotide sequence ID" value="XM_060812986.1"/>
</dbReference>
<organism evidence="1 2">
    <name type="scientific">Ziziphus jujuba</name>
    <name type="common">Chinese jujube</name>
    <name type="synonym">Ziziphus sativa</name>
    <dbReference type="NCBI Taxonomy" id="326968"/>
    <lineage>
        <taxon>Eukaryota</taxon>
        <taxon>Viridiplantae</taxon>
        <taxon>Streptophyta</taxon>
        <taxon>Embryophyta</taxon>
        <taxon>Tracheophyta</taxon>
        <taxon>Spermatophyta</taxon>
        <taxon>Magnoliopsida</taxon>
        <taxon>eudicotyledons</taxon>
        <taxon>Gunneridae</taxon>
        <taxon>Pentapetalae</taxon>
        <taxon>rosids</taxon>
        <taxon>fabids</taxon>
        <taxon>Rosales</taxon>
        <taxon>Rhamnaceae</taxon>
        <taxon>Paliureae</taxon>
        <taxon>Ziziphus</taxon>
    </lineage>
</organism>